<dbReference type="InterPro" id="IPR010730">
    <property type="entry name" value="HET"/>
</dbReference>
<proteinExistence type="predicted"/>
<reference evidence="3 4" key="1">
    <citation type="submission" date="2024-01" db="EMBL/GenBank/DDBJ databases">
        <authorList>
            <person name="Allen C."/>
            <person name="Tagirdzhanova G."/>
        </authorList>
    </citation>
    <scope>NUCLEOTIDE SEQUENCE [LARGE SCALE GENOMIC DNA]</scope>
</reference>
<dbReference type="Proteomes" id="UP001642482">
    <property type="component" value="Unassembled WGS sequence"/>
</dbReference>
<feature type="domain" description="Heterokaryon incompatibility" evidence="2">
    <location>
        <begin position="22"/>
        <end position="160"/>
    </location>
</feature>
<evidence type="ECO:0000259" key="2">
    <source>
        <dbReference type="Pfam" id="PF06985"/>
    </source>
</evidence>
<comment type="caution">
    <text evidence="3">The sequence shown here is derived from an EMBL/GenBank/DDBJ whole genome shotgun (WGS) entry which is preliminary data.</text>
</comment>
<organism evidence="3 4">
    <name type="scientific">Sporothrix eucalyptigena</name>
    <dbReference type="NCBI Taxonomy" id="1812306"/>
    <lineage>
        <taxon>Eukaryota</taxon>
        <taxon>Fungi</taxon>
        <taxon>Dikarya</taxon>
        <taxon>Ascomycota</taxon>
        <taxon>Pezizomycotina</taxon>
        <taxon>Sordariomycetes</taxon>
        <taxon>Sordariomycetidae</taxon>
        <taxon>Ophiostomatales</taxon>
        <taxon>Ophiostomataceae</taxon>
        <taxon>Sporothrix</taxon>
    </lineage>
</organism>
<dbReference type="PANTHER" id="PTHR10622:SF10">
    <property type="entry name" value="HET DOMAIN-CONTAINING PROTEIN"/>
    <property type="match status" value="1"/>
</dbReference>
<evidence type="ECO:0000313" key="4">
    <source>
        <dbReference type="Proteomes" id="UP001642482"/>
    </source>
</evidence>
<evidence type="ECO:0000313" key="3">
    <source>
        <dbReference type="EMBL" id="CAK7228143.1"/>
    </source>
</evidence>
<protein>
    <recommendedName>
        <fullName evidence="2">Heterokaryon incompatibility domain-containing protein</fullName>
    </recommendedName>
</protein>
<dbReference type="PANTHER" id="PTHR10622">
    <property type="entry name" value="HET DOMAIN-CONTAINING PROTEIN"/>
    <property type="match status" value="1"/>
</dbReference>
<sequence>MRLLNIYSRRLELFYDEKSIRYAILSHTWSDHEPTFQDFCQDPDSVISTSKIKGFLESVLHREDESIKYVWIDTICIDKTSSAELQEAINCMYRWYQNAVSCYAYLKDVDANPSKLEPPTTPAILEEEDRNNGKNTATWSSVDQAIINSRWFTRGWTLQELIAPSRIAFYDTSWFFVGAKVRDKGRFMSPTKPWNDRLATKDIIPQIHEATGIPVDILMGTRVLEEFSVGQRLSWASKRKTTREEDMAYCLMGLFGVNMPMLYGEGSSAFFRLREEIMKNSDDHSLFAYDYNLTPVFKTASSDRGERELSLQHYAGCDCIEQLQMKSIREKLPVLSRTMEHHFMTNKGLCIELDTVDVPGLPGTFAARLNCIIQNKGNSTRQDRVITIPLYQHPTLVGTKIVQRRPCVPLVSVPMSLFTPHNTKPSQLYISNNPYGIEQPLDGLRYLRFQSYGHSFNMSEIYPATVNLTRTREPYYDTEAWTMRLVYPYTSPPPLLYIRMQSEWRNISFLVKLELQYDKALYVDFFTCSVSALPPGASLLELLLQNKYPEPLSEPQVIKPCLDSSESSVYVQELRYESKVNVQVRVEMSVYKNVDVTISADDTQAEEKRPVDGPDGNCERLIESRRAHDFSKQTMATIHQENEKPQLSFPEINVQSFD</sequence>
<dbReference type="EMBL" id="CAWUHD010000077">
    <property type="protein sequence ID" value="CAK7228143.1"/>
    <property type="molecule type" value="Genomic_DNA"/>
</dbReference>
<feature type="region of interest" description="Disordered" evidence="1">
    <location>
        <begin position="638"/>
        <end position="658"/>
    </location>
</feature>
<name>A0ABP0C8B4_9PEZI</name>
<accession>A0ABP0C8B4</accession>
<evidence type="ECO:0000256" key="1">
    <source>
        <dbReference type="SAM" id="MobiDB-lite"/>
    </source>
</evidence>
<gene>
    <name evidence="3" type="ORF">SEUCBS140593_006816</name>
</gene>
<keyword evidence="4" id="KW-1185">Reference proteome</keyword>
<dbReference type="Pfam" id="PF06985">
    <property type="entry name" value="HET"/>
    <property type="match status" value="1"/>
</dbReference>